<evidence type="ECO:0000259" key="1">
    <source>
        <dbReference type="PROSITE" id="PS50234"/>
    </source>
</evidence>
<dbReference type="Proteomes" id="UP001626550">
    <property type="component" value="Unassembled WGS sequence"/>
</dbReference>
<dbReference type="PANTHER" id="PTHR22588">
    <property type="entry name" value="VWFA DOMAIN-CONTAINING PROTEIN"/>
    <property type="match status" value="1"/>
</dbReference>
<proteinExistence type="predicted"/>
<name>A0ABD2QLL4_9PLAT</name>
<dbReference type="InterPro" id="IPR052229">
    <property type="entry name" value="Collagen-VI/PIF"/>
</dbReference>
<dbReference type="Gene3D" id="3.40.50.410">
    <property type="entry name" value="von Willebrand factor, type A domain"/>
    <property type="match status" value="1"/>
</dbReference>
<gene>
    <name evidence="2" type="ORF">Ciccas_001070</name>
</gene>
<protein>
    <recommendedName>
        <fullName evidence="1">VWFA domain-containing protein</fullName>
    </recommendedName>
</protein>
<evidence type="ECO:0000313" key="3">
    <source>
        <dbReference type="Proteomes" id="UP001626550"/>
    </source>
</evidence>
<organism evidence="2 3">
    <name type="scientific">Cichlidogyrus casuarinus</name>
    <dbReference type="NCBI Taxonomy" id="1844966"/>
    <lineage>
        <taxon>Eukaryota</taxon>
        <taxon>Metazoa</taxon>
        <taxon>Spiralia</taxon>
        <taxon>Lophotrochozoa</taxon>
        <taxon>Platyhelminthes</taxon>
        <taxon>Monogenea</taxon>
        <taxon>Monopisthocotylea</taxon>
        <taxon>Dactylogyridea</taxon>
        <taxon>Ancyrocephalidae</taxon>
        <taxon>Cichlidogyrus</taxon>
    </lineage>
</organism>
<dbReference type="PANTHER" id="PTHR22588:SF3">
    <property type="entry name" value="VWFA DOMAIN-CONTAINING PROTEIN"/>
    <property type="match status" value="1"/>
</dbReference>
<dbReference type="Pfam" id="PF00092">
    <property type="entry name" value="VWA"/>
    <property type="match status" value="1"/>
</dbReference>
<dbReference type="InterPro" id="IPR036465">
    <property type="entry name" value="vWFA_dom_sf"/>
</dbReference>
<accession>A0ABD2QLL4</accession>
<dbReference type="PROSITE" id="PS50234">
    <property type="entry name" value="VWFA"/>
    <property type="match status" value="1"/>
</dbReference>
<evidence type="ECO:0000313" key="2">
    <source>
        <dbReference type="EMBL" id="KAL3320262.1"/>
    </source>
</evidence>
<dbReference type="AlphaFoldDB" id="A0ABD2QLL4"/>
<comment type="caution">
    <text evidence="2">The sequence shown here is derived from an EMBL/GenBank/DDBJ whole genome shotgun (WGS) entry which is preliminary data.</text>
</comment>
<dbReference type="CDD" id="cd01450">
    <property type="entry name" value="vWFA_subfamily_ECM"/>
    <property type="match status" value="1"/>
</dbReference>
<sequence>MAFSRETGELSNVVFEYKQSTHGDKCLPKLHKQIWVPNCGHVGPKVVHESECIDGNIEVTMEEKYRGMCSCKVKRWVYKKRCSCPAPIRKIKCMDGGRAVGIMLITFELCPKTGVCVKRVNTETHSVRCQVPKEFLTSAIPHLLAEGNSTFKVPESQLKLSADYSKAVKVFACGSGEIFRCSYYRATPDKFCKCRVITMHKTEACCCPTANDLFKVDEFERQALAENREPDSVTCNRLDNLLIRTKKHYELRANKCWPQYSIYKSPVECTNEENRRMLTPCKQGSQKFEIIKTIPKGCRCVKIRKIISKPCVCSNMGPTEVIVLIDESLGMAHEHFHRNVKTFLADLVMQYESNKDSAMHRFALIKYCEEPRVALDLDDPQHKILPHIQKLDHFLGRSDLAKALRLAIVPKFRENAAKLLFVITDGRHRITDDALTYARDLVEKDVKVNMVAFQSDNPSNNINLPFLHSLASKPEKKHIFVLKHTSELEKLPELLISSNCNKGCPQSSYKQIPCSLKTNCVGKMYEHTYRFDQNTNVCVGTTKLHQWRCCCPHKPLKRVTCSKDGKRHMMETMTWTLSSNNVCVKQHTRADVGGCTPEGFAERLITTYSVENCRCKKSEKRELVPCQCDGETKYQKKCIGDNTIIIVKSREVLIRGKCRRQIDKTKTKLICRSPKVVPDKCDKNTCLQRVIVLEHKAENCKCLRRLRVRQVACCCPKTAKPVTRYEGCAFNSVRVFLKTIPVQSDKANGCLEQRHRHYLETDCPSETSMKRHECRTMNLDNGNRVISARLVERTSFKVDACRCIKKQESLFEICGCPSDADSNLVKKCHPMNGVVITYRKSYKLEDGLDFNRLYSPTDFHKVKCVPYYEQVAIQHIRTFSFTKSTRKCLKLT</sequence>
<keyword evidence="3" id="KW-1185">Reference proteome</keyword>
<dbReference type="InterPro" id="IPR002035">
    <property type="entry name" value="VWF_A"/>
</dbReference>
<reference evidence="2 3" key="1">
    <citation type="submission" date="2024-11" db="EMBL/GenBank/DDBJ databases">
        <title>Adaptive evolution of stress response genes in parasites aligns with host niche diversity.</title>
        <authorList>
            <person name="Hahn C."/>
            <person name="Resl P."/>
        </authorList>
    </citation>
    <scope>NUCLEOTIDE SEQUENCE [LARGE SCALE GENOMIC DNA]</scope>
    <source>
        <strain evidence="2">EGGRZ-B1_66</strain>
        <tissue evidence="2">Body</tissue>
    </source>
</reference>
<feature type="domain" description="VWFA" evidence="1">
    <location>
        <begin position="320"/>
        <end position="495"/>
    </location>
</feature>
<dbReference type="SUPFAM" id="SSF53300">
    <property type="entry name" value="vWA-like"/>
    <property type="match status" value="1"/>
</dbReference>
<dbReference type="EMBL" id="JBJKFK010000065">
    <property type="protein sequence ID" value="KAL3320262.1"/>
    <property type="molecule type" value="Genomic_DNA"/>
</dbReference>
<dbReference type="SMART" id="SM00327">
    <property type="entry name" value="VWA"/>
    <property type="match status" value="1"/>
</dbReference>